<keyword evidence="3" id="KW-0804">Transcription</keyword>
<dbReference type="GO" id="GO:0003677">
    <property type="term" value="F:DNA binding"/>
    <property type="evidence" value="ECO:0007669"/>
    <property type="project" value="UniProtKB-KW"/>
</dbReference>
<name>A0A392MK76_9FABA</name>
<dbReference type="Gene3D" id="3.30.310.10">
    <property type="entry name" value="TATA-Binding Protein"/>
    <property type="match status" value="1"/>
</dbReference>
<organism evidence="4 5">
    <name type="scientific">Trifolium medium</name>
    <dbReference type="NCBI Taxonomy" id="97028"/>
    <lineage>
        <taxon>Eukaryota</taxon>
        <taxon>Viridiplantae</taxon>
        <taxon>Streptophyta</taxon>
        <taxon>Embryophyta</taxon>
        <taxon>Tracheophyta</taxon>
        <taxon>Spermatophyta</taxon>
        <taxon>Magnoliopsida</taxon>
        <taxon>eudicotyledons</taxon>
        <taxon>Gunneridae</taxon>
        <taxon>Pentapetalae</taxon>
        <taxon>rosids</taxon>
        <taxon>fabids</taxon>
        <taxon>Fabales</taxon>
        <taxon>Fabaceae</taxon>
        <taxon>Papilionoideae</taxon>
        <taxon>50 kb inversion clade</taxon>
        <taxon>NPAAA clade</taxon>
        <taxon>Hologalegina</taxon>
        <taxon>IRL clade</taxon>
        <taxon>Trifolieae</taxon>
        <taxon>Trifolium</taxon>
    </lineage>
</organism>
<gene>
    <name evidence="4" type="ORF">A2U01_0008446</name>
</gene>
<evidence type="ECO:0000256" key="2">
    <source>
        <dbReference type="ARBA" id="ARBA00023125"/>
    </source>
</evidence>
<evidence type="ECO:0000256" key="3">
    <source>
        <dbReference type="ARBA" id="ARBA00023163"/>
    </source>
</evidence>
<comment type="similarity">
    <text evidence="1">Belongs to the TBP family.</text>
</comment>
<dbReference type="PANTHER" id="PTHR10126">
    <property type="entry name" value="TATA-BOX BINDING PROTEIN"/>
    <property type="match status" value="1"/>
</dbReference>
<dbReference type="AlphaFoldDB" id="A0A392MK76"/>
<keyword evidence="2" id="KW-0238">DNA-binding</keyword>
<feature type="non-terminal residue" evidence="4">
    <location>
        <position position="64"/>
    </location>
</feature>
<dbReference type="EMBL" id="LXQA010012475">
    <property type="protein sequence ID" value="MCH87573.1"/>
    <property type="molecule type" value="Genomic_DNA"/>
</dbReference>
<sequence>MVRCVLELGVRASQNWRQYATIIRKMGFPAKFKDFKIQEIVGSCDVMFPIRLEHLSNAHADCSS</sequence>
<proteinExistence type="inferred from homology"/>
<accession>A0A392MK76</accession>
<evidence type="ECO:0000313" key="4">
    <source>
        <dbReference type="EMBL" id="MCH87573.1"/>
    </source>
</evidence>
<keyword evidence="5" id="KW-1185">Reference proteome</keyword>
<protein>
    <submittedName>
        <fullName evidence="4">TATA-box-binding protein</fullName>
    </submittedName>
</protein>
<dbReference type="InterPro" id="IPR012295">
    <property type="entry name" value="TBP_dom_sf"/>
</dbReference>
<evidence type="ECO:0000313" key="5">
    <source>
        <dbReference type="Proteomes" id="UP000265520"/>
    </source>
</evidence>
<dbReference type="InterPro" id="IPR000814">
    <property type="entry name" value="TBP"/>
</dbReference>
<dbReference type="GO" id="GO:0006352">
    <property type="term" value="P:DNA-templated transcription initiation"/>
    <property type="evidence" value="ECO:0007669"/>
    <property type="project" value="InterPro"/>
</dbReference>
<comment type="caution">
    <text evidence="4">The sequence shown here is derived from an EMBL/GenBank/DDBJ whole genome shotgun (WGS) entry which is preliminary data.</text>
</comment>
<evidence type="ECO:0000256" key="1">
    <source>
        <dbReference type="ARBA" id="ARBA00005560"/>
    </source>
</evidence>
<reference evidence="4 5" key="1">
    <citation type="journal article" date="2018" name="Front. Plant Sci.">
        <title>Red Clover (Trifolium pratense) and Zigzag Clover (T. medium) - A Picture of Genomic Similarities and Differences.</title>
        <authorList>
            <person name="Dluhosova J."/>
            <person name="Istvanek J."/>
            <person name="Nedelnik J."/>
            <person name="Repkova J."/>
        </authorList>
    </citation>
    <scope>NUCLEOTIDE SEQUENCE [LARGE SCALE GENOMIC DNA]</scope>
    <source>
        <strain evidence="5">cv. 10/8</strain>
        <tissue evidence="4">Leaf</tissue>
    </source>
</reference>
<dbReference type="Proteomes" id="UP000265520">
    <property type="component" value="Unassembled WGS sequence"/>
</dbReference>